<evidence type="ECO:0000313" key="2">
    <source>
        <dbReference type="Proteomes" id="UP000642125"/>
    </source>
</evidence>
<protein>
    <recommendedName>
        <fullName evidence="3">Knr4/Smi1-like domain-containing protein</fullName>
    </recommendedName>
</protein>
<reference evidence="1" key="1">
    <citation type="submission" date="2021-01" db="EMBL/GenBank/DDBJ databases">
        <title>Whole genome shotgun sequence of Cellulomonas pakistanensis NBRC 110800.</title>
        <authorList>
            <person name="Komaki H."/>
            <person name="Tamura T."/>
        </authorList>
    </citation>
    <scope>NUCLEOTIDE SEQUENCE</scope>
    <source>
        <strain evidence="1">NBRC 110800</strain>
    </source>
</reference>
<dbReference type="Proteomes" id="UP000642125">
    <property type="component" value="Unassembled WGS sequence"/>
</dbReference>
<gene>
    <name evidence="1" type="ORF">Cpa01nite_16430</name>
</gene>
<organism evidence="1 2">
    <name type="scientific">Cellulomonas pakistanensis</name>
    <dbReference type="NCBI Taxonomy" id="992287"/>
    <lineage>
        <taxon>Bacteria</taxon>
        <taxon>Bacillati</taxon>
        <taxon>Actinomycetota</taxon>
        <taxon>Actinomycetes</taxon>
        <taxon>Micrococcales</taxon>
        <taxon>Cellulomonadaceae</taxon>
        <taxon>Cellulomonas</taxon>
    </lineage>
</organism>
<name>A0A919PCU2_9CELL</name>
<accession>A0A919PCU2</accession>
<proteinExistence type="predicted"/>
<evidence type="ECO:0008006" key="3">
    <source>
        <dbReference type="Google" id="ProtNLM"/>
    </source>
</evidence>
<dbReference type="AlphaFoldDB" id="A0A919PCU2"/>
<sequence length="181" mass="19719">MTQTLSWGVLVGEMLARRLSISQIAPAMFPETLPGVRATDADIAEASDRLGFDLDPQHEAVLREGNGWADVFAYGDVLATSDLGAGPRWKRADALLASYYDDGPATGFPPRDRVYPIHVADNAVFVIDRSGPVTDGGQPVFWLSDELLGEWPNVYEYWLAGLTMLERLAARVAADARAGRI</sequence>
<comment type="caution">
    <text evidence="1">The sequence shown here is derived from an EMBL/GenBank/DDBJ whole genome shotgun (WGS) entry which is preliminary data.</text>
</comment>
<dbReference type="RefSeq" id="WP_203668287.1">
    <property type="nucleotide sequence ID" value="NZ_BONO01000010.1"/>
</dbReference>
<keyword evidence="2" id="KW-1185">Reference proteome</keyword>
<evidence type="ECO:0000313" key="1">
    <source>
        <dbReference type="EMBL" id="GIG36262.1"/>
    </source>
</evidence>
<dbReference type="EMBL" id="BONO01000010">
    <property type="protein sequence ID" value="GIG36262.1"/>
    <property type="molecule type" value="Genomic_DNA"/>
</dbReference>